<dbReference type="EMBL" id="CP039375">
    <property type="protein sequence ID" value="QCD65915.1"/>
    <property type="molecule type" value="Genomic_DNA"/>
</dbReference>
<dbReference type="RefSeq" id="WP_015762297.1">
    <property type="nucleotide sequence ID" value="NZ_CP039375.1"/>
</dbReference>
<comment type="catalytic activity">
    <reaction evidence="5">
        <text>cytidine + ATP = CMP + ADP + H(+)</text>
        <dbReference type="Rhea" id="RHEA:24674"/>
        <dbReference type="ChEBI" id="CHEBI:15378"/>
        <dbReference type="ChEBI" id="CHEBI:17562"/>
        <dbReference type="ChEBI" id="CHEBI:30616"/>
        <dbReference type="ChEBI" id="CHEBI:60377"/>
        <dbReference type="ChEBI" id="CHEBI:456216"/>
        <dbReference type="EC" id="2.7.1.48"/>
    </reaction>
</comment>
<evidence type="ECO:0000256" key="5">
    <source>
        <dbReference type="RuleBase" id="RU003825"/>
    </source>
</evidence>
<dbReference type="InterPro" id="IPR000764">
    <property type="entry name" value="Uridine_kinase-like"/>
</dbReference>
<dbReference type="EC" id="2.7.1.48" evidence="5"/>
<gene>
    <name evidence="7" type="ORF">E5139_09810</name>
</gene>
<keyword evidence="3 5" id="KW-0547">Nucleotide-binding</keyword>
<evidence type="ECO:0000256" key="3">
    <source>
        <dbReference type="ARBA" id="ARBA00022741"/>
    </source>
</evidence>
<dbReference type="GO" id="GO:0005737">
    <property type="term" value="C:cytoplasm"/>
    <property type="evidence" value="ECO:0007669"/>
    <property type="project" value="UniProtKB-SubCell"/>
</dbReference>
<keyword evidence="4 5" id="KW-0418">Kinase</keyword>
<comment type="catalytic activity">
    <reaction evidence="5">
        <text>uridine + ATP = UMP + ADP + H(+)</text>
        <dbReference type="Rhea" id="RHEA:16825"/>
        <dbReference type="ChEBI" id="CHEBI:15378"/>
        <dbReference type="ChEBI" id="CHEBI:16704"/>
        <dbReference type="ChEBI" id="CHEBI:30616"/>
        <dbReference type="ChEBI" id="CHEBI:57865"/>
        <dbReference type="ChEBI" id="CHEBI:456216"/>
        <dbReference type="EC" id="2.7.1.48"/>
    </reaction>
</comment>
<dbReference type="KEGG" id="halz:E5139_09810"/>
<keyword evidence="5" id="KW-0067">ATP-binding</keyword>
<proteinExistence type="inferred from homology"/>
<evidence type="ECO:0000313" key="7">
    <source>
        <dbReference type="EMBL" id="QCD65915.1"/>
    </source>
</evidence>
<accession>A0A4D6KF89</accession>
<dbReference type="AlphaFoldDB" id="A0A4D6KF89"/>
<comment type="similarity">
    <text evidence="5">Belongs to the uridine kinase family.</text>
</comment>
<feature type="domain" description="Phosphoribulokinase/uridine kinase" evidence="6">
    <location>
        <begin position="6"/>
        <end position="186"/>
    </location>
</feature>
<dbReference type="PANTHER" id="PTHR10285">
    <property type="entry name" value="URIDINE KINASE"/>
    <property type="match status" value="1"/>
</dbReference>
<dbReference type="InterPro" id="IPR006083">
    <property type="entry name" value="PRK/URK"/>
</dbReference>
<comment type="subcellular location">
    <subcellularLocation>
        <location evidence="5">Cytoplasm</location>
    </subcellularLocation>
</comment>
<dbReference type="GeneID" id="42179232"/>
<evidence type="ECO:0000256" key="4">
    <source>
        <dbReference type="ARBA" id="ARBA00022777"/>
    </source>
</evidence>
<dbReference type="PRINTS" id="PR00988">
    <property type="entry name" value="URIDINKINASE"/>
</dbReference>
<evidence type="ECO:0000256" key="1">
    <source>
        <dbReference type="ARBA" id="ARBA00004690"/>
    </source>
</evidence>
<dbReference type="Gene3D" id="3.40.50.300">
    <property type="entry name" value="P-loop containing nucleotide triphosphate hydrolases"/>
    <property type="match status" value="1"/>
</dbReference>
<evidence type="ECO:0000313" key="8">
    <source>
        <dbReference type="Proteomes" id="UP000297053"/>
    </source>
</evidence>
<dbReference type="GO" id="GO:0004849">
    <property type="term" value="F:uridine kinase activity"/>
    <property type="evidence" value="ECO:0007669"/>
    <property type="project" value="UniProtKB-EC"/>
</dbReference>
<dbReference type="Proteomes" id="UP000297053">
    <property type="component" value="Chromosome"/>
</dbReference>
<sequence length="212" mass="23425">MADAFVLGIAGGSGAGKSTIAKDLSAAVDPEITIISLDDYYEDLSELPLAEREDRNFDHPDAIDWDRLVADVEALSRGETVAMPQYDFEKHARAPTARTVDPGPIVVLEGIFALYHDRIVTQLDLALYVQTDADVRVLRRLQRDVTERGRTVDGVVEQYLSTVKPMHEQFVEPTKENADLIVPEGTNPAVIDVLREKVVSEMAAHREAATEL</sequence>
<dbReference type="UniPathway" id="UPA00574">
    <property type="reaction ID" value="UER00637"/>
</dbReference>
<name>A0A4D6KF89_9EURY</name>
<comment type="pathway">
    <text evidence="1 5">Pyrimidine metabolism; UMP biosynthesis via salvage pathway; UMP from uridine: step 1/1.</text>
</comment>
<dbReference type="OMA" id="TVKPMHE"/>
<organism evidence="7 8">
    <name type="scientific">Halomicrobium mukohataei</name>
    <dbReference type="NCBI Taxonomy" id="57705"/>
    <lineage>
        <taxon>Archaea</taxon>
        <taxon>Methanobacteriati</taxon>
        <taxon>Methanobacteriota</taxon>
        <taxon>Stenosarchaea group</taxon>
        <taxon>Halobacteria</taxon>
        <taxon>Halobacteriales</taxon>
        <taxon>Haloarculaceae</taxon>
        <taxon>Halomicrobium</taxon>
    </lineage>
</organism>
<dbReference type="GO" id="GO:0044211">
    <property type="term" value="P:CTP salvage"/>
    <property type="evidence" value="ECO:0007669"/>
    <property type="project" value="UniProtKB-UniPathway"/>
</dbReference>
<dbReference type="InterPro" id="IPR027417">
    <property type="entry name" value="P-loop_NTPase"/>
</dbReference>
<comment type="pathway">
    <text evidence="5">Pyrimidine metabolism; CTP biosynthesis via salvage pathway; CTP from cytidine: step 1/3.</text>
</comment>
<dbReference type="GO" id="GO:0044206">
    <property type="term" value="P:UMP salvage"/>
    <property type="evidence" value="ECO:0007669"/>
    <property type="project" value="UniProtKB-UniPathway"/>
</dbReference>
<dbReference type="UniPathway" id="UPA00579">
    <property type="reaction ID" value="UER00640"/>
</dbReference>
<reference evidence="7 8" key="2">
    <citation type="submission" date="2019-04" db="EMBL/GenBank/DDBJ databases">
        <authorList>
            <person name="Yang S."/>
            <person name="Wei W."/>
        </authorList>
    </citation>
    <scope>NUCLEOTIDE SEQUENCE [LARGE SCALE GENOMIC DNA]</scope>
    <source>
        <strain evidence="8">ZP60</strain>
    </source>
</reference>
<evidence type="ECO:0000256" key="2">
    <source>
        <dbReference type="ARBA" id="ARBA00022679"/>
    </source>
</evidence>
<dbReference type="GO" id="GO:0005524">
    <property type="term" value="F:ATP binding"/>
    <property type="evidence" value="ECO:0007669"/>
    <property type="project" value="UniProtKB-KW"/>
</dbReference>
<dbReference type="SUPFAM" id="SSF52540">
    <property type="entry name" value="P-loop containing nucleoside triphosphate hydrolases"/>
    <property type="match status" value="1"/>
</dbReference>
<keyword evidence="5" id="KW-0963">Cytoplasm</keyword>
<dbReference type="NCBIfam" id="NF004018">
    <property type="entry name" value="PRK05480.1"/>
    <property type="match status" value="1"/>
</dbReference>
<dbReference type="Pfam" id="PF00485">
    <property type="entry name" value="PRK"/>
    <property type="match status" value="1"/>
</dbReference>
<dbReference type="CDD" id="cd02023">
    <property type="entry name" value="UMPK"/>
    <property type="match status" value="1"/>
</dbReference>
<evidence type="ECO:0000259" key="6">
    <source>
        <dbReference type="Pfam" id="PF00485"/>
    </source>
</evidence>
<reference evidence="7 8" key="1">
    <citation type="submission" date="2019-04" db="EMBL/GenBank/DDBJ databases">
        <title>Complete genome sequence of Arthrobacter sp. ZXY-2 associated with effective atrazine degradation and salt adaptation.</title>
        <authorList>
            <person name="Zhao X."/>
        </authorList>
    </citation>
    <scope>NUCLEOTIDE SEQUENCE [LARGE SCALE GENOMIC DNA]</scope>
    <source>
        <strain evidence="8">ZP60</strain>
    </source>
</reference>
<protein>
    <recommendedName>
        <fullName evidence="5">Uridine kinase</fullName>
        <ecNumber evidence="5">2.7.1.48</ecNumber>
    </recommendedName>
</protein>
<keyword evidence="2 5" id="KW-0808">Transferase</keyword>
<dbReference type="NCBIfam" id="TIGR00235">
    <property type="entry name" value="udk"/>
    <property type="match status" value="1"/>
</dbReference>